<protein>
    <recommendedName>
        <fullName evidence="5">2,5-diamino-6-ribosylamino-4(3H)-pyrimidinone 5'-phosphate reductase</fullName>
        <ecNumber evidence="4">1.1.1.302</ecNumber>
    </recommendedName>
    <alternativeName>
        <fullName evidence="10">2,5-diamino-6-(5-phospho-D-ribosylamino)pyrimidin-4(3H)-one reductase</fullName>
    </alternativeName>
    <alternativeName>
        <fullName evidence="9">2,5-diamino-6-ribitylamino-4(3H)-pyrimidinone 5'-phosphate synthase</fullName>
    </alternativeName>
</protein>
<comment type="catalytic activity">
    <reaction evidence="11">
        <text>2,5-diamino-6-(1-D-ribitylamino)pyrimidin-4(3H)-one 5'-phosphate + NAD(+) = 2,5-diamino-6-(1-D-ribosylamino)pyrimidin-4(3H)-one 5'-phosphate + NADH + H(+)</text>
        <dbReference type="Rhea" id="RHEA:27274"/>
        <dbReference type="ChEBI" id="CHEBI:15378"/>
        <dbReference type="ChEBI" id="CHEBI:57540"/>
        <dbReference type="ChEBI" id="CHEBI:57945"/>
        <dbReference type="ChEBI" id="CHEBI:58890"/>
        <dbReference type="ChEBI" id="CHEBI:59545"/>
        <dbReference type="EC" id="1.1.1.302"/>
    </reaction>
</comment>
<dbReference type="STRING" id="1284197.S8A3L2"/>
<comment type="catalytic activity">
    <reaction evidence="12">
        <text>2,5-diamino-6-(1-D-ribitylamino)pyrimidin-4(3H)-one 5'-phosphate + NADP(+) = 2,5-diamino-6-(1-D-ribosylamino)pyrimidin-4(3H)-one 5'-phosphate + NADPH + H(+)</text>
        <dbReference type="Rhea" id="RHEA:27278"/>
        <dbReference type="ChEBI" id="CHEBI:15378"/>
        <dbReference type="ChEBI" id="CHEBI:57783"/>
        <dbReference type="ChEBI" id="CHEBI:58349"/>
        <dbReference type="ChEBI" id="CHEBI:58890"/>
        <dbReference type="ChEBI" id="CHEBI:59545"/>
        <dbReference type="EC" id="1.1.1.302"/>
    </reaction>
</comment>
<dbReference type="OMA" id="HYLRYHH"/>
<keyword evidence="7" id="KW-0521">NADP</keyword>
<dbReference type="OrthoDB" id="5432at2759"/>
<evidence type="ECO:0000256" key="2">
    <source>
        <dbReference type="ARBA" id="ARBA00005104"/>
    </source>
</evidence>
<evidence type="ECO:0000256" key="3">
    <source>
        <dbReference type="ARBA" id="ARBA00009723"/>
    </source>
</evidence>
<dbReference type="InterPro" id="IPR050765">
    <property type="entry name" value="Riboflavin_Biosynth_HTPR"/>
</dbReference>
<dbReference type="PANTHER" id="PTHR38011">
    <property type="entry name" value="DIHYDROFOLATE REDUCTASE FAMILY PROTEIN (AFU_ORTHOLOGUE AFUA_8G06820)"/>
    <property type="match status" value="1"/>
</dbReference>
<evidence type="ECO:0000256" key="10">
    <source>
        <dbReference type="ARBA" id="ARBA00031630"/>
    </source>
</evidence>
<name>S8A3L2_DACHA</name>
<keyword evidence="8" id="KW-0560">Oxidoreductase</keyword>
<proteinExistence type="inferred from homology"/>
<evidence type="ECO:0000256" key="7">
    <source>
        <dbReference type="ARBA" id="ARBA00022857"/>
    </source>
</evidence>
<keyword evidence="15" id="KW-1185">Reference proteome</keyword>
<dbReference type="eggNOG" id="ENOG502RZWZ">
    <property type="taxonomic scope" value="Eukaryota"/>
</dbReference>
<dbReference type="Proteomes" id="UP000015100">
    <property type="component" value="Unassembled WGS sequence"/>
</dbReference>
<comment type="caution">
    <text evidence="14">The sequence shown here is derived from an EMBL/GenBank/DDBJ whole genome shotgun (WGS) entry which is preliminary data.</text>
</comment>
<dbReference type="InterPro" id="IPR024072">
    <property type="entry name" value="DHFR-like_dom_sf"/>
</dbReference>
<dbReference type="Pfam" id="PF01872">
    <property type="entry name" value="RibD_C"/>
    <property type="match status" value="1"/>
</dbReference>
<dbReference type="HOGENOM" id="CLU_036590_5_0_1"/>
<dbReference type="GO" id="GO:0008703">
    <property type="term" value="F:5-amino-6-(5-phosphoribosylamino)uracil reductase activity"/>
    <property type="evidence" value="ECO:0007669"/>
    <property type="project" value="InterPro"/>
</dbReference>
<dbReference type="InterPro" id="IPR002734">
    <property type="entry name" value="RibDG_C"/>
</dbReference>
<evidence type="ECO:0000313" key="14">
    <source>
        <dbReference type="EMBL" id="EPS35726.1"/>
    </source>
</evidence>
<dbReference type="AlphaFoldDB" id="S8A3L2"/>
<dbReference type="Gene3D" id="3.40.430.10">
    <property type="entry name" value="Dihydrofolate Reductase, subunit A"/>
    <property type="match status" value="1"/>
</dbReference>
<evidence type="ECO:0000256" key="1">
    <source>
        <dbReference type="ARBA" id="ARBA00003555"/>
    </source>
</evidence>
<evidence type="ECO:0000256" key="5">
    <source>
        <dbReference type="ARBA" id="ARBA00015035"/>
    </source>
</evidence>
<keyword evidence="6" id="KW-0686">Riboflavin biosynthesis</keyword>
<evidence type="ECO:0000256" key="6">
    <source>
        <dbReference type="ARBA" id="ARBA00022619"/>
    </source>
</evidence>
<comment type="pathway">
    <text evidence="2">Cofactor biosynthesis; riboflavin biosynthesis.</text>
</comment>
<evidence type="ECO:0000256" key="9">
    <source>
        <dbReference type="ARBA" id="ARBA00030073"/>
    </source>
</evidence>
<dbReference type="EC" id="1.1.1.302" evidence="4"/>
<dbReference type="SUPFAM" id="SSF53597">
    <property type="entry name" value="Dihydrofolate reductase-like"/>
    <property type="match status" value="1"/>
</dbReference>
<reference evidence="14 15" key="1">
    <citation type="journal article" date="2013" name="PLoS Genet.">
        <title>Genomic mechanisms accounting for the adaptation to parasitism in nematode-trapping fungi.</title>
        <authorList>
            <person name="Meerupati T."/>
            <person name="Andersson K.M."/>
            <person name="Friman E."/>
            <person name="Kumar D."/>
            <person name="Tunlid A."/>
            <person name="Ahren D."/>
        </authorList>
    </citation>
    <scope>NUCLEOTIDE SEQUENCE [LARGE SCALE GENOMIC DNA]</scope>
    <source>
        <strain evidence="14 15">CBS 200.50</strain>
    </source>
</reference>
<dbReference type="PANTHER" id="PTHR38011:SF7">
    <property type="entry name" value="2,5-DIAMINO-6-RIBOSYLAMINO-4(3H)-PYRIMIDINONE 5'-PHOSPHATE REDUCTASE"/>
    <property type="match status" value="1"/>
</dbReference>
<accession>S8A3L2</accession>
<evidence type="ECO:0000259" key="13">
    <source>
        <dbReference type="Pfam" id="PF01872"/>
    </source>
</evidence>
<evidence type="ECO:0000313" key="15">
    <source>
        <dbReference type="Proteomes" id="UP000015100"/>
    </source>
</evidence>
<comment type="function">
    <text evidence="1">Catalyzes an early step in riboflavin biosynthesis, the NADPH-dependent reduction of the ribose side chain of 2,5-diamino-6-ribosylamino-4(3H)-pyrimidinone 5'-phosphate, yielding 2,5-diamino-6-ribitylamino-4(3H)-pyrimidinone 5'-phosphate.</text>
</comment>
<evidence type="ECO:0000256" key="4">
    <source>
        <dbReference type="ARBA" id="ARBA00012851"/>
    </source>
</evidence>
<evidence type="ECO:0000256" key="8">
    <source>
        <dbReference type="ARBA" id="ARBA00023002"/>
    </source>
</evidence>
<comment type="similarity">
    <text evidence="3">Belongs to the HTP reductase family.</text>
</comment>
<reference evidence="15" key="2">
    <citation type="submission" date="2013-04" db="EMBL/GenBank/DDBJ databases">
        <title>Genomic mechanisms accounting for the adaptation to parasitism in nematode-trapping fungi.</title>
        <authorList>
            <person name="Ahren D.G."/>
        </authorList>
    </citation>
    <scope>NUCLEOTIDE SEQUENCE [LARGE SCALE GENOMIC DNA]</scope>
    <source>
        <strain evidence="15">CBS 200.50</strain>
    </source>
</reference>
<organism evidence="14 15">
    <name type="scientific">Dactylellina haptotyla (strain CBS 200.50)</name>
    <name type="common">Nematode-trapping fungus</name>
    <name type="synonym">Monacrosporium haptotylum</name>
    <dbReference type="NCBI Taxonomy" id="1284197"/>
    <lineage>
        <taxon>Eukaryota</taxon>
        <taxon>Fungi</taxon>
        <taxon>Dikarya</taxon>
        <taxon>Ascomycota</taxon>
        <taxon>Pezizomycotina</taxon>
        <taxon>Orbiliomycetes</taxon>
        <taxon>Orbiliales</taxon>
        <taxon>Orbiliaceae</taxon>
        <taxon>Dactylellina</taxon>
    </lineage>
</organism>
<dbReference type="EMBL" id="AQGS01001056">
    <property type="protein sequence ID" value="EPS35726.1"/>
    <property type="molecule type" value="Genomic_DNA"/>
</dbReference>
<dbReference type="GO" id="GO:0009231">
    <property type="term" value="P:riboflavin biosynthetic process"/>
    <property type="evidence" value="ECO:0007669"/>
    <property type="project" value="UniProtKB-KW"/>
</dbReference>
<sequence>MSATLTFPTTLSSQIAPYLPPSDHLKDGDASVPWVTLTFATSLDSALSLSPGVQTLLSGPLSKAMTHHLRSFHSAILVGVSTAVADDPGLNCRIEGVVGNGIGRQPIPIVLDPKGRWQVHEGSRVVKTAKEGNGKAPFVIVSSDIDAAVVQDRDVLLKQCGGGYIRLAVGGNGKFKWEDILSTLKSELRVQSVMIEGGASVINSLLENEASRKLVDSVIITIAPTWLGKGGVVVSPERQHGESGGYSPPRLNEVKWLPMGEDVVLCGRL</sequence>
<evidence type="ECO:0000256" key="11">
    <source>
        <dbReference type="ARBA" id="ARBA00047550"/>
    </source>
</evidence>
<evidence type="ECO:0000256" key="12">
    <source>
        <dbReference type="ARBA" id="ARBA00049020"/>
    </source>
</evidence>
<gene>
    <name evidence="14" type="ORF">H072_10848</name>
</gene>
<feature type="domain" description="Bacterial bifunctional deaminase-reductase C-terminal" evidence="13">
    <location>
        <begin position="33"/>
        <end position="265"/>
    </location>
</feature>